<evidence type="ECO:0000313" key="2">
    <source>
        <dbReference type="RefSeq" id="XP_020987664.1"/>
    </source>
</evidence>
<evidence type="ECO:0000313" key="1">
    <source>
        <dbReference type="Proteomes" id="UP000515211"/>
    </source>
</evidence>
<protein>
    <submittedName>
        <fullName evidence="2">Uncharacterized protein LOC110275761</fullName>
    </submittedName>
</protein>
<sequence>MQGDDEDSMDEHVGDGVEWLPYLSDEPSRKARAVLDLLEDGEQELYPGCLGFSKLSFLVRLYHIKCMCRVSDKTFCLILELLGNAFQHAKILKTLHDAKRIIRKLGIEYKKIYACPNDCMLYQGSNQDLSRCKQCGASSKTAVDMLWHKRGTNSNGSLRHPRDGEAWKAFDRRYTDFSDNPRSNTYGGRACPTCNLDAETRRLTFSQKWCFMGHRRFLNHDHRYRQDWSRFDGKVEDRSLPFKMTGRDILRQLEGVLVSHGKVQAVSGKKRRGHQIVFQDESPWKKSSIFFDLPYWENNELRHNLDVMHIEKNVCDNIVFTMLNESGKSKHHLKARKDLQLMGIKHDMWPLEG</sequence>
<dbReference type="PANTHER" id="PTHR10775">
    <property type="entry name" value="OS08G0208400 PROTEIN"/>
    <property type="match status" value="1"/>
</dbReference>
<dbReference type="Pfam" id="PF02992">
    <property type="entry name" value="Transposase_21"/>
    <property type="match status" value="1"/>
</dbReference>
<dbReference type="PANTHER" id="PTHR10775:SF158">
    <property type="entry name" value="TNP2-LIKE TRANSPOSON PROTEIN"/>
    <property type="match status" value="1"/>
</dbReference>
<proteinExistence type="predicted"/>
<gene>
    <name evidence="2" type="primary">LOC110275761</name>
</gene>
<dbReference type="Proteomes" id="UP000515211">
    <property type="component" value="Chromosome 9"/>
</dbReference>
<dbReference type="AlphaFoldDB" id="A0A6P5MS93"/>
<reference evidence="1" key="1">
    <citation type="journal article" date="2016" name="Nat. Genet.">
        <title>The genome sequences of Arachis duranensis and Arachis ipaensis, the diploid ancestors of cultivated peanut.</title>
        <authorList>
            <person name="Bertioli D.J."/>
            <person name="Cannon S.B."/>
            <person name="Froenicke L."/>
            <person name="Huang G."/>
            <person name="Farmer A.D."/>
            <person name="Cannon E.K."/>
            <person name="Liu X."/>
            <person name="Gao D."/>
            <person name="Clevenger J."/>
            <person name="Dash S."/>
            <person name="Ren L."/>
            <person name="Moretzsohn M.C."/>
            <person name="Shirasawa K."/>
            <person name="Huang W."/>
            <person name="Vidigal B."/>
            <person name="Abernathy B."/>
            <person name="Chu Y."/>
            <person name="Niederhuth C.E."/>
            <person name="Umale P."/>
            <person name="Araujo A.C."/>
            <person name="Kozik A."/>
            <person name="Kim K.D."/>
            <person name="Burow M.D."/>
            <person name="Varshney R.K."/>
            <person name="Wang X."/>
            <person name="Zhang X."/>
            <person name="Barkley N."/>
            <person name="Guimaraes P.M."/>
            <person name="Isobe S."/>
            <person name="Guo B."/>
            <person name="Liao B."/>
            <person name="Stalker H.T."/>
            <person name="Schmitz R.J."/>
            <person name="Scheffler B.E."/>
            <person name="Leal-Bertioli S.C."/>
            <person name="Xun X."/>
            <person name="Jackson S.A."/>
            <person name="Michelmore R."/>
            <person name="Ozias-Akins P."/>
        </authorList>
    </citation>
    <scope>NUCLEOTIDE SEQUENCE [LARGE SCALE GENOMIC DNA]</scope>
    <source>
        <strain evidence="1">cv. V14167</strain>
    </source>
</reference>
<name>A0A6P5MS93_ARADU</name>
<dbReference type="KEGG" id="adu:110275761"/>
<keyword evidence="1" id="KW-1185">Reference proteome</keyword>
<reference evidence="2" key="2">
    <citation type="submission" date="2025-08" db="UniProtKB">
        <authorList>
            <consortium name="RefSeq"/>
        </authorList>
    </citation>
    <scope>IDENTIFICATION</scope>
    <source>
        <tissue evidence="2">Whole plant</tissue>
    </source>
</reference>
<accession>A0A6P5MS93</accession>
<dbReference type="RefSeq" id="XP_020987664.1">
    <property type="nucleotide sequence ID" value="XM_021132005.1"/>
</dbReference>
<organism evidence="1 2">
    <name type="scientific">Arachis duranensis</name>
    <name type="common">Wild peanut</name>
    <dbReference type="NCBI Taxonomy" id="130453"/>
    <lineage>
        <taxon>Eukaryota</taxon>
        <taxon>Viridiplantae</taxon>
        <taxon>Streptophyta</taxon>
        <taxon>Embryophyta</taxon>
        <taxon>Tracheophyta</taxon>
        <taxon>Spermatophyta</taxon>
        <taxon>Magnoliopsida</taxon>
        <taxon>eudicotyledons</taxon>
        <taxon>Gunneridae</taxon>
        <taxon>Pentapetalae</taxon>
        <taxon>rosids</taxon>
        <taxon>fabids</taxon>
        <taxon>Fabales</taxon>
        <taxon>Fabaceae</taxon>
        <taxon>Papilionoideae</taxon>
        <taxon>50 kb inversion clade</taxon>
        <taxon>dalbergioids sensu lato</taxon>
        <taxon>Dalbergieae</taxon>
        <taxon>Pterocarpus clade</taxon>
        <taxon>Arachis</taxon>
    </lineage>
</organism>
<dbReference type="InterPro" id="IPR004242">
    <property type="entry name" value="Transposase_21"/>
</dbReference>
<dbReference type="GeneID" id="110275761"/>